<dbReference type="PANTHER" id="PTHR30483">
    <property type="entry name" value="LEUCINE-SPECIFIC-BINDING PROTEIN"/>
    <property type="match status" value="1"/>
</dbReference>
<evidence type="ECO:0000313" key="6">
    <source>
        <dbReference type="EMBL" id="KAG0560606.1"/>
    </source>
</evidence>
<evidence type="ECO:0000256" key="3">
    <source>
        <dbReference type="ARBA" id="ARBA00022989"/>
    </source>
</evidence>
<dbReference type="Pfam" id="PF01094">
    <property type="entry name" value="ANF_receptor"/>
    <property type="match status" value="1"/>
</dbReference>
<gene>
    <name evidence="6" type="ORF">KC19_10G192600</name>
    <name evidence="7" type="ORF">KC19_10G193100</name>
</gene>
<keyword evidence="4" id="KW-0472">Membrane</keyword>
<comment type="caution">
    <text evidence="7">The sequence shown here is derived from an EMBL/GenBank/DDBJ whole genome shotgun (WGS) entry which is preliminary data.</text>
</comment>
<dbReference type="OrthoDB" id="2013289at2759"/>
<keyword evidence="8" id="KW-1185">Reference proteome</keyword>
<dbReference type="GO" id="GO:0016020">
    <property type="term" value="C:membrane"/>
    <property type="evidence" value="ECO:0007669"/>
    <property type="project" value="UniProtKB-SubCell"/>
</dbReference>
<feature type="domain" description="Receptor ligand binding region" evidence="5">
    <location>
        <begin position="65"/>
        <end position="189"/>
    </location>
</feature>
<keyword evidence="2" id="KW-0812">Transmembrane</keyword>
<sequence>MVEQRALTGSVRMARNGSYVAAFLVAVLCTFLRDADALNTTLTYTLGFLAPSADSVIPASLANEWDSAFRVALEVMNSENRSYLLVESRQYTECDWQQGQHAAETLLRPLMVPPFIGGVGPACTDAAMSAGRVFVEKNYPLLSFAATSESLSSRSFYPPFFRTVFSDKHQAAAIAASVEKLNVKNLRVLTTQQ</sequence>
<evidence type="ECO:0000313" key="7">
    <source>
        <dbReference type="EMBL" id="KAG0560611.1"/>
    </source>
</evidence>
<dbReference type="InterPro" id="IPR028082">
    <property type="entry name" value="Peripla_BP_I"/>
</dbReference>
<evidence type="ECO:0000259" key="5">
    <source>
        <dbReference type="Pfam" id="PF01094"/>
    </source>
</evidence>
<proteinExistence type="predicted"/>
<dbReference type="AlphaFoldDB" id="A0A8T0GM35"/>
<organism evidence="7 8">
    <name type="scientific">Ceratodon purpureus</name>
    <name type="common">Fire moss</name>
    <name type="synonym">Dicranum purpureum</name>
    <dbReference type="NCBI Taxonomy" id="3225"/>
    <lineage>
        <taxon>Eukaryota</taxon>
        <taxon>Viridiplantae</taxon>
        <taxon>Streptophyta</taxon>
        <taxon>Embryophyta</taxon>
        <taxon>Bryophyta</taxon>
        <taxon>Bryophytina</taxon>
        <taxon>Bryopsida</taxon>
        <taxon>Dicranidae</taxon>
        <taxon>Pseudoditrichales</taxon>
        <taxon>Ditrichaceae</taxon>
        <taxon>Ceratodon</taxon>
    </lineage>
</organism>
<dbReference type="Proteomes" id="UP000822688">
    <property type="component" value="Chromosome 10"/>
</dbReference>
<keyword evidence="3" id="KW-1133">Transmembrane helix</keyword>
<evidence type="ECO:0000256" key="1">
    <source>
        <dbReference type="ARBA" id="ARBA00004370"/>
    </source>
</evidence>
<dbReference type="InterPro" id="IPR051010">
    <property type="entry name" value="BCAA_transport"/>
</dbReference>
<evidence type="ECO:0000313" key="8">
    <source>
        <dbReference type="Proteomes" id="UP000822688"/>
    </source>
</evidence>
<dbReference type="InterPro" id="IPR001828">
    <property type="entry name" value="ANF_lig-bd_rcpt"/>
</dbReference>
<dbReference type="SUPFAM" id="SSF53822">
    <property type="entry name" value="Periplasmic binding protein-like I"/>
    <property type="match status" value="1"/>
</dbReference>
<comment type="subcellular location">
    <subcellularLocation>
        <location evidence="1">Membrane</location>
    </subcellularLocation>
</comment>
<accession>A0A8T0GM35</accession>
<protein>
    <recommendedName>
        <fullName evidence="5">Receptor ligand binding region domain-containing protein</fullName>
    </recommendedName>
</protein>
<dbReference type="EMBL" id="CM026431">
    <property type="protein sequence ID" value="KAG0560611.1"/>
    <property type="molecule type" value="Genomic_DNA"/>
</dbReference>
<dbReference type="EMBL" id="CM026431">
    <property type="protein sequence ID" value="KAG0560606.1"/>
    <property type="molecule type" value="Genomic_DNA"/>
</dbReference>
<evidence type="ECO:0000256" key="2">
    <source>
        <dbReference type="ARBA" id="ARBA00022692"/>
    </source>
</evidence>
<reference evidence="7" key="1">
    <citation type="submission" date="2020-06" db="EMBL/GenBank/DDBJ databases">
        <title>WGS assembly of Ceratodon purpureus strain R40.</title>
        <authorList>
            <person name="Carey S.B."/>
            <person name="Jenkins J."/>
            <person name="Shu S."/>
            <person name="Lovell J.T."/>
            <person name="Sreedasyam A."/>
            <person name="Maumus F."/>
            <person name="Tiley G.P."/>
            <person name="Fernandez-Pozo N."/>
            <person name="Barry K."/>
            <person name="Chen C."/>
            <person name="Wang M."/>
            <person name="Lipzen A."/>
            <person name="Daum C."/>
            <person name="Saski C.A."/>
            <person name="Payton A.C."/>
            <person name="Mcbreen J.C."/>
            <person name="Conrad R.E."/>
            <person name="Kollar L.M."/>
            <person name="Olsson S."/>
            <person name="Huttunen S."/>
            <person name="Landis J.B."/>
            <person name="Wickett N.J."/>
            <person name="Johnson M.G."/>
            <person name="Rensing S.A."/>
            <person name="Grimwood J."/>
            <person name="Schmutz J."/>
            <person name="Mcdaniel S.F."/>
        </authorList>
    </citation>
    <scope>NUCLEOTIDE SEQUENCE</scope>
    <source>
        <strain evidence="7">R40</strain>
    </source>
</reference>
<name>A0A8T0GM35_CERPU</name>
<dbReference type="Gene3D" id="3.40.50.2300">
    <property type="match status" value="1"/>
</dbReference>
<evidence type="ECO:0000256" key="4">
    <source>
        <dbReference type="ARBA" id="ARBA00023136"/>
    </source>
</evidence>
<dbReference type="PANTHER" id="PTHR30483:SF6">
    <property type="entry name" value="PERIPLASMIC BINDING PROTEIN OF ABC TRANSPORTER FOR NATURAL AMINO ACIDS"/>
    <property type="match status" value="1"/>
</dbReference>